<dbReference type="SUPFAM" id="SSF57938">
    <property type="entry name" value="DnaJ/Hsp40 cysteine-rich domain"/>
    <property type="match status" value="1"/>
</dbReference>
<comment type="caution">
    <text evidence="1">The sequence shown here is derived from an EMBL/GenBank/DDBJ whole genome shotgun (WGS) entry which is preliminary data.</text>
</comment>
<name>A0AAP8QD45_BRELA</name>
<accession>A0AAP8QD45</accession>
<dbReference type="AlphaFoldDB" id="A0AAP8QD45"/>
<organism evidence="1 2">
    <name type="scientific">Brevibacillus laterosporus</name>
    <name type="common">Bacillus laterosporus</name>
    <dbReference type="NCBI Taxonomy" id="1465"/>
    <lineage>
        <taxon>Bacteria</taxon>
        <taxon>Bacillati</taxon>
        <taxon>Bacillota</taxon>
        <taxon>Bacilli</taxon>
        <taxon>Bacillales</taxon>
        <taxon>Paenibacillaceae</taxon>
        <taxon>Brevibacillus</taxon>
    </lineage>
</organism>
<dbReference type="Gene3D" id="6.20.20.10">
    <property type="match status" value="1"/>
</dbReference>
<dbReference type="InterPro" id="IPR035272">
    <property type="entry name" value="DUF5351"/>
</dbReference>
<evidence type="ECO:0000313" key="1">
    <source>
        <dbReference type="EMBL" id="PPB02249.1"/>
    </source>
</evidence>
<evidence type="ECO:0000313" key="2">
    <source>
        <dbReference type="Proteomes" id="UP000239759"/>
    </source>
</evidence>
<dbReference type="InterPro" id="IPR036410">
    <property type="entry name" value="HSP_DnaJ_Cys-rich_dom_sf"/>
</dbReference>
<dbReference type="Pfam" id="PF17302">
    <property type="entry name" value="DUF5351"/>
    <property type="match status" value="1"/>
</dbReference>
<proteinExistence type="predicted"/>
<evidence type="ECO:0008006" key="3">
    <source>
        <dbReference type="Google" id="ProtNLM"/>
    </source>
</evidence>
<dbReference type="Proteomes" id="UP000239759">
    <property type="component" value="Unassembled WGS sequence"/>
</dbReference>
<gene>
    <name evidence="1" type="ORF">C4A77_12425</name>
</gene>
<dbReference type="EMBL" id="PRKQ01000013">
    <property type="protein sequence ID" value="PPB02249.1"/>
    <property type="molecule type" value="Genomic_DNA"/>
</dbReference>
<protein>
    <recommendedName>
        <fullName evidence="3">Chaperone protein DnaJ</fullName>
    </recommendedName>
</protein>
<reference evidence="1 2" key="1">
    <citation type="submission" date="2018-02" db="EMBL/GenBank/DDBJ databases">
        <title>Comparative analysis of genomes of three Brevibacillus laterosporus strains producers of potent antimicrobials isolated from silage.</title>
        <authorList>
            <person name="Kojic M."/>
            <person name="Miljkovic M."/>
            <person name="Studholme D."/>
            <person name="Filipic B."/>
        </authorList>
    </citation>
    <scope>NUCLEOTIDE SEQUENCE [LARGE SCALE GENOMIC DNA]</scope>
    <source>
        <strain evidence="1 2">BGSP11</strain>
    </source>
</reference>
<sequence length="77" mass="8949">MEIPQKCCYHFKKLNYQKIKENEMERGTMRKHTEEACPYCKGEGYFHVAVGGTENCPSCKGNGMNIELYKQLEPIRS</sequence>